<dbReference type="EMBL" id="CACVBM020001573">
    <property type="protein sequence ID" value="CAA7054321.1"/>
    <property type="molecule type" value="Genomic_DNA"/>
</dbReference>
<dbReference type="AlphaFoldDB" id="A0A6D2L441"/>
<reference evidence="2" key="1">
    <citation type="submission" date="2020-01" db="EMBL/GenBank/DDBJ databases">
        <authorList>
            <person name="Mishra B."/>
        </authorList>
    </citation>
    <scope>NUCLEOTIDE SEQUENCE [LARGE SCALE GENOMIC DNA]</scope>
</reference>
<protein>
    <submittedName>
        <fullName evidence="2">Uncharacterized protein</fullName>
    </submittedName>
</protein>
<comment type="caution">
    <text evidence="2">The sequence shown here is derived from an EMBL/GenBank/DDBJ whole genome shotgun (WGS) entry which is preliminary data.</text>
</comment>
<name>A0A6D2L441_9BRAS</name>
<proteinExistence type="predicted"/>
<evidence type="ECO:0000313" key="3">
    <source>
        <dbReference type="Proteomes" id="UP000467841"/>
    </source>
</evidence>
<sequence>MTIGSTVSQETSDIDQHLTQILKRFESFKLAYLKEDYGACTEVLAQVNEILTDKTSKRVREMTKSLDDKEQKSEEKKDTQESEKDQKPEDFKDLVMDWKHLDEYPYGWIEPLKDYKRKKLPEEAKKDKLEED</sequence>
<evidence type="ECO:0000313" key="2">
    <source>
        <dbReference type="EMBL" id="CAA7054321.1"/>
    </source>
</evidence>
<evidence type="ECO:0000256" key="1">
    <source>
        <dbReference type="SAM" id="MobiDB-lite"/>
    </source>
</evidence>
<dbReference type="Proteomes" id="UP000467841">
    <property type="component" value="Unassembled WGS sequence"/>
</dbReference>
<gene>
    <name evidence="2" type="ORF">MERR_LOCUS41557</name>
</gene>
<accession>A0A6D2L441</accession>
<organism evidence="2 3">
    <name type="scientific">Microthlaspi erraticum</name>
    <dbReference type="NCBI Taxonomy" id="1685480"/>
    <lineage>
        <taxon>Eukaryota</taxon>
        <taxon>Viridiplantae</taxon>
        <taxon>Streptophyta</taxon>
        <taxon>Embryophyta</taxon>
        <taxon>Tracheophyta</taxon>
        <taxon>Spermatophyta</taxon>
        <taxon>Magnoliopsida</taxon>
        <taxon>eudicotyledons</taxon>
        <taxon>Gunneridae</taxon>
        <taxon>Pentapetalae</taxon>
        <taxon>rosids</taxon>
        <taxon>malvids</taxon>
        <taxon>Brassicales</taxon>
        <taxon>Brassicaceae</taxon>
        <taxon>Coluteocarpeae</taxon>
        <taxon>Microthlaspi</taxon>
    </lineage>
</organism>
<keyword evidence="3" id="KW-1185">Reference proteome</keyword>
<feature type="region of interest" description="Disordered" evidence="1">
    <location>
        <begin position="58"/>
        <end position="90"/>
    </location>
</feature>